<comment type="caution">
    <text evidence="2">The sequence shown here is derived from an EMBL/GenBank/DDBJ whole genome shotgun (WGS) entry which is preliminary data.</text>
</comment>
<dbReference type="Proteomes" id="UP000023152">
    <property type="component" value="Unassembled WGS sequence"/>
</dbReference>
<accession>X6NDP0</accession>
<protein>
    <submittedName>
        <fullName evidence="2">Uncharacterized protein</fullName>
    </submittedName>
</protein>
<organism evidence="2 3">
    <name type="scientific">Reticulomyxa filosa</name>
    <dbReference type="NCBI Taxonomy" id="46433"/>
    <lineage>
        <taxon>Eukaryota</taxon>
        <taxon>Sar</taxon>
        <taxon>Rhizaria</taxon>
        <taxon>Retaria</taxon>
        <taxon>Foraminifera</taxon>
        <taxon>Monothalamids</taxon>
        <taxon>Reticulomyxidae</taxon>
        <taxon>Reticulomyxa</taxon>
    </lineage>
</organism>
<gene>
    <name evidence="2" type="ORF">RFI_13731</name>
</gene>
<name>X6NDP0_RETFI</name>
<keyword evidence="3" id="KW-1185">Reference proteome</keyword>
<sequence>MKKKKKKKDFGNTNDKHHGREHGPTNETNQTKDVDENELYKGGTVSILLDQISILANKQRYKGNEAIDADPQRYWSHCDQHFVIEQCAHQAIRFYKEEGGKNIFNKEVVQYIHIRIHKPVTMLSQVHRNVNFSGAIANTKALVDTLVIEINMETMDIILVSLYNTMAVICSIASGNAVSSVTSIFKPKNIIPVPHPTCFVQSTLSKVFQWVQGYLIHHRKHNKQQQKNTVTHLLS</sequence>
<feature type="region of interest" description="Disordered" evidence="1">
    <location>
        <begin position="1"/>
        <end position="35"/>
    </location>
</feature>
<evidence type="ECO:0000313" key="3">
    <source>
        <dbReference type="Proteomes" id="UP000023152"/>
    </source>
</evidence>
<proteinExistence type="predicted"/>
<reference evidence="2 3" key="1">
    <citation type="journal article" date="2013" name="Curr. Biol.">
        <title>The Genome of the Foraminiferan Reticulomyxa filosa.</title>
        <authorList>
            <person name="Glockner G."/>
            <person name="Hulsmann N."/>
            <person name="Schleicher M."/>
            <person name="Noegel A.A."/>
            <person name="Eichinger L."/>
            <person name="Gallinger C."/>
            <person name="Pawlowski J."/>
            <person name="Sierra R."/>
            <person name="Euteneuer U."/>
            <person name="Pillet L."/>
            <person name="Moustafa A."/>
            <person name="Platzer M."/>
            <person name="Groth M."/>
            <person name="Szafranski K."/>
            <person name="Schliwa M."/>
        </authorList>
    </citation>
    <scope>NUCLEOTIDE SEQUENCE [LARGE SCALE GENOMIC DNA]</scope>
</reference>
<evidence type="ECO:0000313" key="2">
    <source>
        <dbReference type="EMBL" id="ETO23447.1"/>
    </source>
</evidence>
<evidence type="ECO:0000256" key="1">
    <source>
        <dbReference type="SAM" id="MobiDB-lite"/>
    </source>
</evidence>
<dbReference type="EMBL" id="ASPP01009922">
    <property type="protein sequence ID" value="ETO23447.1"/>
    <property type="molecule type" value="Genomic_DNA"/>
</dbReference>
<feature type="compositionally biased region" description="Basic and acidic residues" evidence="1">
    <location>
        <begin position="14"/>
        <end position="34"/>
    </location>
</feature>
<dbReference type="AlphaFoldDB" id="X6NDP0"/>